<name>A0A840F6V0_9SPHN</name>
<protein>
    <submittedName>
        <fullName evidence="3">Ca2+-binding RTX toxin-like protein</fullName>
    </submittedName>
</protein>
<dbReference type="InterPro" id="IPR011049">
    <property type="entry name" value="Serralysin-like_metalloprot_C"/>
</dbReference>
<keyword evidence="4" id="KW-1185">Reference proteome</keyword>
<proteinExistence type="predicted"/>
<dbReference type="AlphaFoldDB" id="A0A840F6V0"/>
<comment type="caution">
    <text evidence="3">The sequence shown here is derived from an EMBL/GenBank/DDBJ whole genome shotgun (WGS) entry which is preliminary data.</text>
</comment>
<dbReference type="Gene3D" id="2.150.10.10">
    <property type="entry name" value="Serralysin-like metalloprotease, C-terminal"/>
    <property type="match status" value="3"/>
</dbReference>
<evidence type="ECO:0000256" key="2">
    <source>
        <dbReference type="ARBA" id="ARBA00022525"/>
    </source>
</evidence>
<sequence>MFSGFSTGSAVVKYTTQTFQEIARYQSPALTTWSGGRNSYGNALLVSQDGGAIVVTDADSGKVTLLTPLTTFLGTGDADILRGDDGANYMQGLSGDDYLLGFAGSDLLDGGTGNDTLHGGAGADVLSGGLGNDTYVVDNIGDVVTEVAGEGRDTVFAEVSYTLAADAEVEVLSTSANGATSTIALAGNGYAQVIVGDYGNNTLIGGGTLRSGDQNDVLIGLRGDDRYVVDSVRTVVFENAGEGADVVTVSVAASNFVLNAGSSVETIQAASGTDAINITGNPDAQTIVGNDGANILSGAGGGDTLIGLGGNDTYQVRSMGDQVIEANGGGVDTVFATVSYSLGANEVEVLSTVVQAANDAINLIGNYATQLIIGNYGNNILNGGSAGQDTLIGLFGDDTYAVGDSSVTIVENAGQGTDTVVTSVSYQLRSNASIENFTAQNLSGTERLVLIGNDVSQTIVGNAGDNTIDGRGGNDLLVGGSGSDVFAFTTAPSAGNSDVILDFQAGVDRIGLASDVFAAVTGGGITAGEFVTGTAALDADDRLIFDQAGRRLFYDADGNGAGAAVLIATFQNPAQLDVNSFVVIPPVSDLPS</sequence>
<dbReference type="Pfam" id="PF00353">
    <property type="entry name" value="HemolysinCabind"/>
    <property type="match status" value="6"/>
</dbReference>
<comment type="subcellular location">
    <subcellularLocation>
        <location evidence="1">Secreted</location>
    </subcellularLocation>
</comment>
<reference evidence="3 4" key="1">
    <citation type="submission" date="2020-08" db="EMBL/GenBank/DDBJ databases">
        <title>Genomic Encyclopedia of Type Strains, Phase IV (KMG-IV): sequencing the most valuable type-strain genomes for metagenomic binning, comparative biology and taxonomic classification.</title>
        <authorList>
            <person name="Goeker M."/>
        </authorList>
    </citation>
    <scope>NUCLEOTIDE SEQUENCE [LARGE SCALE GENOMIC DNA]</scope>
    <source>
        <strain evidence="3 4">YC6723</strain>
    </source>
</reference>
<dbReference type="Proteomes" id="UP000529795">
    <property type="component" value="Unassembled WGS sequence"/>
</dbReference>
<dbReference type="InterPro" id="IPR018511">
    <property type="entry name" value="Hemolysin-typ_Ca-bd_CS"/>
</dbReference>
<organism evidence="3 4">
    <name type="scientific">Sphingomonas jinjuensis</name>
    <dbReference type="NCBI Taxonomy" id="535907"/>
    <lineage>
        <taxon>Bacteria</taxon>
        <taxon>Pseudomonadati</taxon>
        <taxon>Pseudomonadota</taxon>
        <taxon>Alphaproteobacteria</taxon>
        <taxon>Sphingomonadales</taxon>
        <taxon>Sphingomonadaceae</taxon>
        <taxon>Sphingomonas</taxon>
    </lineage>
</organism>
<evidence type="ECO:0000313" key="3">
    <source>
        <dbReference type="EMBL" id="MBB4153650.1"/>
    </source>
</evidence>
<accession>A0A840F6V0</accession>
<dbReference type="GO" id="GO:0005576">
    <property type="term" value="C:extracellular region"/>
    <property type="evidence" value="ECO:0007669"/>
    <property type="project" value="UniProtKB-SubCell"/>
</dbReference>
<dbReference type="PANTHER" id="PTHR38340">
    <property type="entry name" value="S-LAYER PROTEIN"/>
    <property type="match status" value="1"/>
</dbReference>
<dbReference type="InterPro" id="IPR050557">
    <property type="entry name" value="RTX_toxin/Mannuronan_C5-epim"/>
</dbReference>
<dbReference type="PRINTS" id="PR00313">
    <property type="entry name" value="CABNDNGRPT"/>
</dbReference>
<dbReference type="RefSeq" id="WP_183983458.1">
    <property type="nucleotide sequence ID" value="NZ_JACIEV010000004.1"/>
</dbReference>
<dbReference type="PROSITE" id="PS00330">
    <property type="entry name" value="HEMOLYSIN_CALCIUM"/>
    <property type="match status" value="3"/>
</dbReference>
<dbReference type="EMBL" id="JACIEV010000004">
    <property type="protein sequence ID" value="MBB4153650.1"/>
    <property type="molecule type" value="Genomic_DNA"/>
</dbReference>
<keyword evidence="2" id="KW-0964">Secreted</keyword>
<evidence type="ECO:0000256" key="1">
    <source>
        <dbReference type="ARBA" id="ARBA00004613"/>
    </source>
</evidence>
<dbReference type="SUPFAM" id="SSF51120">
    <property type="entry name" value="beta-Roll"/>
    <property type="match status" value="3"/>
</dbReference>
<evidence type="ECO:0000313" key="4">
    <source>
        <dbReference type="Proteomes" id="UP000529795"/>
    </source>
</evidence>
<dbReference type="PANTHER" id="PTHR38340:SF1">
    <property type="entry name" value="S-LAYER PROTEIN"/>
    <property type="match status" value="1"/>
</dbReference>
<dbReference type="GO" id="GO:0005509">
    <property type="term" value="F:calcium ion binding"/>
    <property type="evidence" value="ECO:0007669"/>
    <property type="project" value="InterPro"/>
</dbReference>
<gene>
    <name evidence="3" type="ORF">GGQ80_001556</name>
</gene>
<dbReference type="InterPro" id="IPR001343">
    <property type="entry name" value="Hemolysn_Ca-bd"/>
</dbReference>